<evidence type="ECO:0000313" key="3">
    <source>
        <dbReference type="Proteomes" id="UP000867740"/>
    </source>
</evidence>
<protein>
    <submittedName>
        <fullName evidence="2">Uncharacterized protein</fullName>
    </submittedName>
</protein>
<evidence type="ECO:0000313" key="2">
    <source>
        <dbReference type="EMBL" id="HAT3582971.1"/>
    </source>
</evidence>
<dbReference type="EMBL" id="DACSUM010000028">
    <property type="protein sequence ID" value="HAT3582971.1"/>
    <property type="molecule type" value="Genomic_DNA"/>
</dbReference>
<comment type="caution">
    <text evidence="2">The sequence shown here is derived from an EMBL/GenBank/DDBJ whole genome shotgun (WGS) entry which is preliminary data.</text>
</comment>
<keyword evidence="1" id="KW-0812">Transmembrane</keyword>
<reference evidence="2" key="1">
    <citation type="journal article" date="2018" name="Genome Biol.">
        <title>SKESA: strategic k-mer extension for scrupulous assemblies.</title>
        <authorList>
            <person name="Souvorov A."/>
            <person name="Agarwala R."/>
            <person name="Lipman D.J."/>
        </authorList>
    </citation>
    <scope>NUCLEOTIDE SEQUENCE</scope>
    <source>
        <strain evidence="2">CAVp300</strain>
    </source>
</reference>
<gene>
    <name evidence="2" type="ORF">I8531_003298</name>
</gene>
<feature type="transmembrane region" description="Helical" evidence="1">
    <location>
        <begin position="54"/>
        <end position="74"/>
    </location>
</feature>
<organism evidence="2 3">
    <name type="scientific">Kluyvera intermedia</name>
    <name type="common">Enterobacter intermedius</name>
    <dbReference type="NCBI Taxonomy" id="61648"/>
    <lineage>
        <taxon>Bacteria</taxon>
        <taxon>Pseudomonadati</taxon>
        <taxon>Pseudomonadota</taxon>
        <taxon>Gammaproteobacteria</taxon>
        <taxon>Enterobacterales</taxon>
        <taxon>Enterobacteriaceae</taxon>
        <taxon>Kluyvera</taxon>
    </lineage>
</organism>
<dbReference type="Proteomes" id="UP000867740">
    <property type="component" value="Unassembled WGS sequence"/>
</dbReference>
<dbReference type="RefSeq" id="WP_047368792.1">
    <property type="nucleotide sequence ID" value="NZ_CABMNU010000003.1"/>
</dbReference>
<proteinExistence type="predicted"/>
<keyword evidence="1" id="KW-1133">Transmembrane helix</keyword>
<accession>A0A9P3WHB7</accession>
<dbReference type="AlphaFoldDB" id="A0A9P3WHB7"/>
<dbReference type="GeneID" id="39493039"/>
<reference evidence="2" key="2">
    <citation type="submission" date="2020-10" db="EMBL/GenBank/DDBJ databases">
        <authorList>
            <consortium name="NCBI Pathogen Detection Project"/>
        </authorList>
    </citation>
    <scope>NUCLEOTIDE SEQUENCE</scope>
    <source>
        <strain evidence="2">CAVp300</strain>
    </source>
</reference>
<evidence type="ECO:0000256" key="1">
    <source>
        <dbReference type="SAM" id="Phobius"/>
    </source>
</evidence>
<name>A0A9P3WHB7_KLUIN</name>
<keyword evidence="1" id="KW-0472">Membrane</keyword>
<sequence length="90" mass="9647">MSTSMYALSRSEKVCLIFAIAFLTSAVIYGTLAGRIVRAMSADTLVTILQDCPVLLMISLSAGFISTALGHYVVRQCLKPEPARGGVQHD</sequence>